<dbReference type="Pfam" id="PF13460">
    <property type="entry name" value="NAD_binding_10"/>
    <property type="match status" value="1"/>
</dbReference>
<evidence type="ECO:0000259" key="2">
    <source>
        <dbReference type="Pfam" id="PF13460"/>
    </source>
</evidence>
<dbReference type="SUPFAM" id="SSF51735">
    <property type="entry name" value="NAD(P)-binding Rossmann-fold domains"/>
    <property type="match status" value="1"/>
</dbReference>
<dbReference type="Proteomes" id="UP000295258">
    <property type="component" value="Unassembled WGS sequence"/>
</dbReference>
<proteinExistence type="predicted"/>
<dbReference type="PANTHER" id="PTHR12126">
    <property type="entry name" value="NADH-UBIQUINONE OXIDOREDUCTASE 39 KDA SUBUNIT-RELATED"/>
    <property type="match status" value="1"/>
</dbReference>
<comment type="caution">
    <text evidence="3">The sequence shown here is derived from an EMBL/GenBank/DDBJ whole genome shotgun (WGS) entry which is preliminary data.</text>
</comment>
<feature type="compositionally biased region" description="Polar residues" evidence="1">
    <location>
        <begin position="265"/>
        <end position="277"/>
    </location>
</feature>
<dbReference type="PANTHER" id="PTHR12126:SF11">
    <property type="entry name" value="NADH DEHYDROGENASE [UBIQUINONE] 1 ALPHA SUBCOMPLEX SUBUNIT 9, MITOCHONDRIAL"/>
    <property type="match status" value="1"/>
</dbReference>
<gene>
    <name evidence="3" type="ORF">E1292_48510</name>
</gene>
<dbReference type="RefSeq" id="WP_132606569.1">
    <property type="nucleotide sequence ID" value="NZ_SMKO01000307.1"/>
</dbReference>
<reference evidence="3 4" key="1">
    <citation type="submission" date="2019-03" db="EMBL/GenBank/DDBJ databases">
        <title>Draft genome sequences of novel Actinobacteria.</title>
        <authorList>
            <person name="Sahin N."/>
            <person name="Ay H."/>
            <person name="Saygin H."/>
        </authorList>
    </citation>
    <scope>NUCLEOTIDE SEQUENCE [LARGE SCALE GENOMIC DNA]</scope>
    <source>
        <strain evidence="3 4">KC310</strain>
    </source>
</reference>
<dbReference type="InterPro" id="IPR016040">
    <property type="entry name" value="NAD(P)-bd_dom"/>
</dbReference>
<dbReference type="EMBL" id="SMKO01000307">
    <property type="protein sequence ID" value="TDC85901.1"/>
    <property type="molecule type" value="Genomic_DNA"/>
</dbReference>
<sequence>MRILVTGATGTLGGALLPALVRAGHRVRALSRRERESTGRVEWFWGDLISGRGVADAVHGVDAIAHLATSGPRGRGAADVHGTHRLLLAAREAGVQHLLYTSVVGVDRAAIGYLGHKLEAERLIGESGIGWTVLRATRFQQSLDQRLRAYSSFPVMLVDRSLPWQPVHTGEVAALAAALLAGGPEGKEFEFGGPQVMDTEELVRTWLRARNVRRPCLPVHYPGRPYAAQRDGELVTDADSRGVITWYDYLHPAPPALSDDFATEHTASPTSPANQPENDPDLHVYGGDEGYERPTRS</sequence>
<organism evidence="3 4">
    <name type="scientific">Nonomuraea deserti</name>
    <dbReference type="NCBI Taxonomy" id="1848322"/>
    <lineage>
        <taxon>Bacteria</taxon>
        <taxon>Bacillati</taxon>
        <taxon>Actinomycetota</taxon>
        <taxon>Actinomycetes</taxon>
        <taxon>Streptosporangiales</taxon>
        <taxon>Streptosporangiaceae</taxon>
        <taxon>Nonomuraea</taxon>
    </lineage>
</organism>
<evidence type="ECO:0000313" key="4">
    <source>
        <dbReference type="Proteomes" id="UP000295258"/>
    </source>
</evidence>
<dbReference type="GO" id="GO:0044877">
    <property type="term" value="F:protein-containing complex binding"/>
    <property type="evidence" value="ECO:0007669"/>
    <property type="project" value="TreeGrafter"/>
</dbReference>
<feature type="domain" description="NAD(P)-binding" evidence="2">
    <location>
        <begin position="7"/>
        <end position="143"/>
    </location>
</feature>
<dbReference type="InterPro" id="IPR051207">
    <property type="entry name" value="ComplexI_NDUFA9_subunit"/>
</dbReference>
<accession>A0A4R4U465</accession>
<evidence type="ECO:0000313" key="3">
    <source>
        <dbReference type="EMBL" id="TDC85901.1"/>
    </source>
</evidence>
<evidence type="ECO:0000256" key="1">
    <source>
        <dbReference type="SAM" id="MobiDB-lite"/>
    </source>
</evidence>
<dbReference type="InterPro" id="IPR036291">
    <property type="entry name" value="NAD(P)-bd_dom_sf"/>
</dbReference>
<feature type="region of interest" description="Disordered" evidence="1">
    <location>
        <begin position="257"/>
        <end position="297"/>
    </location>
</feature>
<protein>
    <submittedName>
        <fullName evidence="3">NAD-dependent epimerase/dehydratase family protein</fullName>
    </submittedName>
</protein>
<dbReference type="AlphaFoldDB" id="A0A4R4U465"/>
<name>A0A4R4U465_9ACTN</name>
<dbReference type="Gene3D" id="3.40.50.720">
    <property type="entry name" value="NAD(P)-binding Rossmann-like Domain"/>
    <property type="match status" value="1"/>
</dbReference>
<keyword evidence="4" id="KW-1185">Reference proteome</keyword>